<proteinExistence type="predicted"/>
<organism evidence="1 2">
    <name type="scientific">Camellia lanceoleosa</name>
    <dbReference type="NCBI Taxonomy" id="1840588"/>
    <lineage>
        <taxon>Eukaryota</taxon>
        <taxon>Viridiplantae</taxon>
        <taxon>Streptophyta</taxon>
        <taxon>Embryophyta</taxon>
        <taxon>Tracheophyta</taxon>
        <taxon>Spermatophyta</taxon>
        <taxon>Magnoliopsida</taxon>
        <taxon>eudicotyledons</taxon>
        <taxon>Gunneridae</taxon>
        <taxon>Pentapetalae</taxon>
        <taxon>asterids</taxon>
        <taxon>Ericales</taxon>
        <taxon>Theaceae</taxon>
        <taxon>Camellia</taxon>
    </lineage>
</organism>
<dbReference type="Proteomes" id="UP001060215">
    <property type="component" value="Chromosome 12"/>
</dbReference>
<reference evidence="1 2" key="1">
    <citation type="journal article" date="2022" name="Plant J.">
        <title>Chromosome-level genome of Camellia lanceoleosa provides a valuable resource for understanding genome evolution and self-incompatibility.</title>
        <authorList>
            <person name="Gong W."/>
            <person name="Xiao S."/>
            <person name="Wang L."/>
            <person name="Liao Z."/>
            <person name="Chang Y."/>
            <person name="Mo W."/>
            <person name="Hu G."/>
            <person name="Li W."/>
            <person name="Zhao G."/>
            <person name="Zhu H."/>
            <person name="Hu X."/>
            <person name="Ji K."/>
            <person name="Xiang X."/>
            <person name="Song Q."/>
            <person name="Yuan D."/>
            <person name="Jin S."/>
            <person name="Zhang L."/>
        </authorList>
    </citation>
    <scope>NUCLEOTIDE SEQUENCE [LARGE SCALE GENOMIC DNA]</scope>
    <source>
        <strain evidence="1">SQ_2022a</strain>
    </source>
</reference>
<evidence type="ECO:0000313" key="1">
    <source>
        <dbReference type="EMBL" id="KAI7995572.1"/>
    </source>
</evidence>
<accession>A0ACC0G5C8</accession>
<name>A0ACC0G5C8_9ERIC</name>
<evidence type="ECO:0000313" key="2">
    <source>
        <dbReference type="Proteomes" id="UP001060215"/>
    </source>
</evidence>
<dbReference type="EMBL" id="CM045769">
    <property type="protein sequence ID" value="KAI7995572.1"/>
    <property type="molecule type" value="Genomic_DNA"/>
</dbReference>
<comment type="caution">
    <text evidence="1">The sequence shown here is derived from an EMBL/GenBank/DDBJ whole genome shotgun (WGS) entry which is preliminary data.</text>
</comment>
<sequence>MRAAVVAWHAPLQGGIATSHVRSPWLQPWLACCGRLPQRRHRRGKVPQPRSGRGRVASDIFAARGRVLSRHLCGKDSRGHDGVKDAQEDAAAMASMLRTIGPRACIGAVLLCAGL</sequence>
<keyword evidence="2" id="KW-1185">Reference proteome</keyword>
<gene>
    <name evidence="1" type="ORF">LOK49_LG11G01332</name>
</gene>
<protein>
    <submittedName>
        <fullName evidence="1">Uncharacterized protein</fullName>
    </submittedName>
</protein>